<dbReference type="InterPro" id="IPR011054">
    <property type="entry name" value="Rudment_hybrid_motif"/>
</dbReference>
<reference evidence="5" key="1">
    <citation type="submission" date="2013-08" db="EMBL/GenBank/DDBJ databases">
        <authorList>
            <person name="Mendez C."/>
            <person name="Richter M."/>
            <person name="Ferrer M."/>
            <person name="Sanchez J."/>
        </authorList>
    </citation>
    <scope>NUCLEOTIDE SEQUENCE</scope>
</reference>
<comment type="caution">
    <text evidence="5">The sequence shown here is derived from an EMBL/GenBank/DDBJ whole genome shotgun (WGS) entry which is preliminary data.</text>
</comment>
<dbReference type="SMART" id="SM00878">
    <property type="entry name" value="Biotin_carb_C"/>
    <property type="match status" value="1"/>
</dbReference>
<sequence>IARMKRALSEYLIEGIKTTIPLHLTILNDPNFIKGQYDTSFIDQILAKREKKILEETRPSIQD</sequence>
<keyword evidence="2" id="KW-0547">Nucleotide-binding</keyword>
<feature type="non-terminal residue" evidence="5">
    <location>
        <position position="1"/>
    </location>
</feature>
<dbReference type="InterPro" id="IPR051602">
    <property type="entry name" value="ACC_Biotin_Carboxylase"/>
</dbReference>
<dbReference type="SUPFAM" id="SSF51246">
    <property type="entry name" value="Rudiment single hybrid motif"/>
    <property type="match status" value="1"/>
</dbReference>
<name>T1ATV6_9ZZZZ</name>
<dbReference type="EMBL" id="AUZX01007358">
    <property type="protein sequence ID" value="EQD59968.1"/>
    <property type="molecule type" value="Genomic_DNA"/>
</dbReference>
<dbReference type="PANTHER" id="PTHR48095:SF2">
    <property type="entry name" value="BIOTIN CARBOXYLASE, CHLOROPLASTIC"/>
    <property type="match status" value="1"/>
</dbReference>
<dbReference type="InterPro" id="IPR005482">
    <property type="entry name" value="Biotin_COase_C"/>
</dbReference>
<dbReference type="InterPro" id="IPR011764">
    <property type="entry name" value="Biotin_carboxylation_dom"/>
</dbReference>
<reference evidence="5" key="2">
    <citation type="journal article" date="2014" name="ISME J.">
        <title>Microbial stratification in low pH oxic and suboxic macroscopic growths along an acid mine drainage.</title>
        <authorList>
            <person name="Mendez-Garcia C."/>
            <person name="Mesa V."/>
            <person name="Sprenger R.R."/>
            <person name="Richter M."/>
            <person name="Diez M.S."/>
            <person name="Solano J."/>
            <person name="Bargiela R."/>
            <person name="Golyshina O.V."/>
            <person name="Manteca A."/>
            <person name="Ramos J.L."/>
            <person name="Gallego J.R."/>
            <person name="Llorente I."/>
            <person name="Martins Dos Santos V.A."/>
            <person name="Jensen O.N."/>
            <person name="Pelaez A.I."/>
            <person name="Sanchez J."/>
            <person name="Ferrer M."/>
        </authorList>
    </citation>
    <scope>NUCLEOTIDE SEQUENCE</scope>
</reference>
<accession>T1ATV6</accession>
<protein>
    <submittedName>
        <fullName evidence="5">Protein containing Biotin carboxylase</fullName>
        <ecNumber evidence="5">6.-.-.-</ecNumber>
    </submittedName>
</protein>
<dbReference type="Gene3D" id="3.30.470.20">
    <property type="entry name" value="ATP-grasp fold, B domain"/>
    <property type="match status" value="1"/>
</dbReference>
<dbReference type="PANTHER" id="PTHR48095">
    <property type="entry name" value="PYRUVATE CARBOXYLASE SUBUNIT A"/>
    <property type="match status" value="1"/>
</dbReference>
<evidence type="ECO:0000256" key="3">
    <source>
        <dbReference type="ARBA" id="ARBA00022840"/>
    </source>
</evidence>
<dbReference type="EC" id="6.-.-.-" evidence="5"/>
<organism evidence="5">
    <name type="scientific">mine drainage metagenome</name>
    <dbReference type="NCBI Taxonomy" id="410659"/>
    <lineage>
        <taxon>unclassified sequences</taxon>
        <taxon>metagenomes</taxon>
        <taxon>ecological metagenomes</taxon>
    </lineage>
</organism>
<feature type="domain" description="Biotin carboxylation" evidence="4">
    <location>
        <begin position="1"/>
        <end position="47"/>
    </location>
</feature>
<dbReference type="GO" id="GO:0016874">
    <property type="term" value="F:ligase activity"/>
    <property type="evidence" value="ECO:0007669"/>
    <property type="project" value="UniProtKB-KW"/>
</dbReference>
<dbReference type="AlphaFoldDB" id="T1ATV6"/>
<evidence type="ECO:0000259" key="4">
    <source>
        <dbReference type="PROSITE" id="PS50979"/>
    </source>
</evidence>
<proteinExistence type="predicted"/>
<dbReference type="GO" id="GO:0005524">
    <property type="term" value="F:ATP binding"/>
    <property type="evidence" value="ECO:0007669"/>
    <property type="project" value="UniProtKB-KW"/>
</dbReference>
<dbReference type="PROSITE" id="PS50979">
    <property type="entry name" value="BC"/>
    <property type="match status" value="1"/>
</dbReference>
<dbReference type="Pfam" id="PF02785">
    <property type="entry name" value="Biotin_carb_C"/>
    <property type="match status" value="1"/>
</dbReference>
<keyword evidence="3" id="KW-0067">ATP-binding</keyword>
<evidence type="ECO:0000256" key="2">
    <source>
        <dbReference type="ARBA" id="ARBA00022741"/>
    </source>
</evidence>
<evidence type="ECO:0000313" key="5">
    <source>
        <dbReference type="EMBL" id="EQD59968.1"/>
    </source>
</evidence>
<evidence type="ECO:0000256" key="1">
    <source>
        <dbReference type="ARBA" id="ARBA00022598"/>
    </source>
</evidence>
<gene>
    <name evidence="5" type="ORF">B1A_10335</name>
</gene>
<keyword evidence="1 5" id="KW-0436">Ligase</keyword>